<organism evidence="1 2">
    <name type="scientific">Aureobasidium pullulans</name>
    <name type="common">Black yeast</name>
    <name type="synonym">Pullularia pullulans</name>
    <dbReference type="NCBI Taxonomy" id="5580"/>
    <lineage>
        <taxon>Eukaryota</taxon>
        <taxon>Fungi</taxon>
        <taxon>Dikarya</taxon>
        <taxon>Ascomycota</taxon>
        <taxon>Pezizomycotina</taxon>
        <taxon>Dothideomycetes</taxon>
        <taxon>Dothideomycetidae</taxon>
        <taxon>Dothideales</taxon>
        <taxon>Saccotheciaceae</taxon>
        <taxon>Aureobasidium</taxon>
    </lineage>
</organism>
<gene>
    <name evidence="1" type="ORF">D6D01_06774</name>
</gene>
<evidence type="ECO:0000313" key="1">
    <source>
        <dbReference type="EMBL" id="THY20402.1"/>
    </source>
</evidence>
<reference evidence="1 2" key="1">
    <citation type="submission" date="2018-10" db="EMBL/GenBank/DDBJ databases">
        <title>Fifty Aureobasidium pullulans genomes reveal a recombining polyextremotolerant generalist.</title>
        <authorList>
            <person name="Gostincar C."/>
            <person name="Turk M."/>
            <person name="Zajc J."/>
            <person name="Gunde-Cimerman N."/>
        </authorList>
    </citation>
    <scope>NUCLEOTIDE SEQUENCE [LARGE SCALE GENOMIC DNA]</scope>
    <source>
        <strain evidence="1 2">EXF-6604</strain>
    </source>
</reference>
<dbReference type="AlphaFoldDB" id="A0A4S9KWG0"/>
<comment type="caution">
    <text evidence="1">The sequence shown here is derived from an EMBL/GenBank/DDBJ whole genome shotgun (WGS) entry which is preliminary data.</text>
</comment>
<evidence type="ECO:0000313" key="2">
    <source>
        <dbReference type="Proteomes" id="UP000306584"/>
    </source>
</evidence>
<proteinExistence type="predicted"/>
<sequence length="342" mass="38687">MCSLPTGFHLGKFIPVYANATFYAASVATSPSPVSVAPPAYDTVVANPMTREVFMKTFVSSIDTLIGGMDNDAQIKSLRTAVINERGRVFDLVKKTNHLLGARIQDIRRRDMHILALQQQNRNLNCQMIALKRHYAMNPHASKINQWMQSGQVERIVLRPQGTINRVPATITRSNTRAPTRAARRVAPMVQRLGSQTVNGRRVAQRVNLEQEVADEQVNQARRAAQLLQQLRIETARLYQIEYCATILSDIEEYTGMEHMSNNIVAVLNNARINTLEVMKQFESLIQPFKDEWITIPRHTADQIDAICIELHTHSVDVYLVRKVARLARIAKKPSQEKPEVS</sequence>
<name>A0A4S9KWG0_AURPU</name>
<protein>
    <submittedName>
        <fullName evidence="1">Uncharacterized protein</fullName>
    </submittedName>
</protein>
<dbReference type="Proteomes" id="UP000306584">
    <property type="component" value="Unassembled WGS sequence"/>
</dbReference>
<dbReference type="EMBL" id="QZBD01000300">
    <property type="protein sequence ID" value="THY20402.1"/>
    <property type="molecule type" value="Genomic_DNA"/>
</dbReference>
<accession>A0A4S9KWG0</accession>